<keyword evidence="1" id="KW-1133">Transmembrane helix</keyword>
<feature type="transmembrane region" description="Helical" evidence="1">
    <location>
        <begin position="165"/>
        <end position="183"/>
    </location>
</feature>
<feature type="transmembrane region" description="Helical" evidence="1">
    <location>
        <begin position="190"/>
        <end position="206"/>
    </location>
</feature>
<name>A0A0T5P404_9RHOB</name>
<dbReference type="PATRIC" id="fig|540747.5.peg.2048"/>
<organism evidence="2 3">
    <name type="scientific">Roseovarius indicus</name>
    <dbReference type="NCBI Taxonomy" id="540747"/>
    <lineage>
        <taxon>Bacteria</taxon>
        <taxon>Pseudomonadati</taxon>
        <taxon>Pseudomonadota</taxon>
        <taxon>Alphaproteobacteria</taxon>
        <taxon>Rhodobacterales</taxon>
        <taxon>Roseobacteraceae</taxon>
        <taxon>Roseovarius</taxon>
    </lineage>
</organism>
<keyword evidence="1" id="KW-0472">Membrane</keyword>
<evidence type="ECO:0000313" key="3">
    <source>
        <dbReference type="Proteomes" id="UP000051401"/>
    </source>
</evidence>
<protein>
    <submittedName>
        <fullName evidence="2">Seryl-tRNA synthetase</fullName>
    </submittedName>
</protein>
<proteinExistence type="predicted"/>
<evidence type="ECO:0000256" key="1">
    <source>
        <dbReference type="SAM" id="Phobius"/>
    </source>
</evidence>
<dbReference type="OrthoDB" id="5189031at2"/>
<keyword evidence="2" id="KW-0030">Aminoacyl-tRNA synthetase</keyword>
<feature type="transmembrane region" description="Helical" evidence="1">
    <location>
        <begin position="135"/>
        <end position="159"/>
    </location>
</feature>
<dbReference type="Proteomes" id="UP000051401">
    <property type="component" value="Unassembled WGS sequence"/>
</dbReference>
<reference evidence="2 3" key="1">
    <citation type="submission" date="2015-04" db="EMBL/GenBank/DDBJ databases">
        <title>The draft genome sequence of Roseovarius indicus B108T.</title>
        <authorList>
            <person name="Li G."/>
            <person name="Lai Q."/>
            <person name="Shao Z."/>
            <person name="Yan P."/>
        </authorList>
    </citation>
    <scope>NUCLEOTIDE SEQUENCE [LARGE SCALE GENOMIC DNA]</scope>
    <source>
        <strain evidence="2 3">B108</strain>
    </source>
</reference>
<feature type="transmembrane region" description="Helical" evidence="1">
    <location>
        <begin position="82"/>
        <end position="101"/>
    </location>
</feature>
<dbReference type="AlphaFoldDB" id="A0A0T5P404"/>
<feature type="transmembrane region" description="Helical" evidence="1">
    <location>
        <begin position="107"/>
        <end position="123"/>
    </location>
</feature>
<feature type="transmembrane region" description="Helical" evidence="1">
    <location>
        <begin position="212"/>
        <end position="229"/>
    </location>
</feature>
<dbReference type="GO" id="GO:0004812">
    <property type="term" value="F:aminoacyl-tRNA ligase activity"/>
    <property type="evidence" value="ECO:0007669"/>
    <property type="project" value="UniProtKB-KW"/>
</dbReference>
<accession>A0A0T5P404</accession>
<feature type="transmembrane region" description="Helical" evidence="1">
    <location>
        <begin position="49"/>
        <end position="70"/>
    </location>
</feature>
<dbReference type="EMBL" id="LAXI01000018">
    <property type="protein sequence ID" value="KRS15852.1"/>
    <property type="molecule type" value="Genomic_DNA"/>
</dbReference>
<evidence type="ECO:0000313" key="2">
    <source>
        <dbReference type="EMBL" id="KRS15852.1"/>
    </source>
</evidence>
<gene>
    <name evidence="2" type="ORF">XM52_21400</name>
</gene>
<comment type="caution">
    <text evidence="2">The sequence shown here is derived from an EMBL/GenBank/DDBJ whole genome shotgun (WGS) entry which is preliminary data.</text>
</comment>
<sequence>MTRMLAILVFVAAVAFAASPLFVRGFDGFDPGQFPIPQENPPAQPAGYAFSIWFLIYAWMIAGTGYGLFWRADDPRWAAHRAPLFISLAVGTAWLPVAVVSPLAATALLWVILGSALAALMQTGRSDRLWLQAPIAVFAGWLTAAACTGLGLLLAGYGVAYPQGAALFVLVLALLLASAVLAMRPGTPEYGAAVIWALVGVAVGNLEPMNPAVLGLAAAGIAGLGVMMWRTA</sequence>
<dbReference type="STRING" id="540747.SAMN04488031_11455"/>
<keyword evidence="1" id="KW-0812">Transmembrane</keyword>
<keyword evidence="3" id="KW-1185">Reference proteome</keyword>
<keyword evidence="2" id="KW-0436">Ligase</keyword>